<dbReference type="InParanoid" id="A0A165D636"/>
<sequence length="199" mass="21684">MSSAESYPGFNTRPREGHLRVLSRGNVRVGEYLSRNLFVYAADNSVLMTTDSVDEALKVRITPAGNPGVIECFNGAMPEFKFLGVALNRAAAVIGPGSEDWGAVTYVSNPSGAVVTSAFNRAAPVRGAGWVVGAGGEIWFEWTHTDGCVYKLRHSVEVSNRRLYNVSNLPAYVGYYYKDDPSKQVEVQLVFEPLDQTGV</sequence>
<name>A0A165D636_EXIGL</name>
<gene>
    <name evidence="1" type="ORF">EXIGLDRAFT_777157</name>
</gene>
<evidence type="ECO:0000313" key="2">
    <source>
        <dbReference type="Proteomes" id="UP000077266"/>
    </source>
</evidence>
<evidence type="ECO:0000313" key="1">
    <source>
        <dbReference type="EMBL" id="KZV83862.1"/>
    </source>
</evidence>
<dbReference type="OrthoDB" id="3147543at2759"/>
<accession>A0A165D636</accession>
<organism evidence="1 2">
    <name type="scientific">Exidia glandulosa HHB12029</name>
    <dbReference type="NCBI Taxonomy" id="1314781"/>
    <lineage>
        <taxon>Eukaryota</taxon>
        <taxon>Fungi</taxon>
        <taxon>Dikarya</taxon>
        <taxon>Basidiomycota</taxon>
        <taxon>Agaricomycotina</taxon>
        <taxon>Agaricomycetes</taxon>
        <taxon>Auriculariales</taxon>
        <taxon>Exidiaceae</taxon>
        <taxon>Exidia</taxon>
    </lineage>
</organism>
<protein>
    <submittedName>
        <fullName evidence="1">Uncharacterized protein</fullName>
    </submittedName>
</protein>
<dbReference type="AlphaFoldDB" id="A0A165D636"/>
<keyword evidence="2" id="KW-1185">Reference proteome</keyword>
<dbReference type="EMBL" id="KV426252">
    <property type="protein sequence ID" value="KZV83862.1"/>
    <property type="molecule type" value="Genomic_DNA"/>
</dbReference>
<dbReference type="Proteomes" id="UP000077266">
    <property type="component" value="Unassembled WGS sequence"/>
</dbReference>
<proteinExistence type="predicted"/>
<reference evidence="1 2" key="1">
    <citation type="journal article" date="2016" name="Mol. Biol. Evol.">
        <title>Comparative Genomics of Early-Diverging Mushroom-Forming Fungi Provides Insights into the Origins of Lignocellulose Decay Capabilities.</title>
        <authorList>
            <person name="Nagy L.G."/>
            <person name="Riley R."/>
            <person name="Tritt A."/>
            <person name="Adam C."/>
            <person name="Daum C."/>
            <person name="Floudas D."/>
            <person name="Sun H."/>
            <person name="Yadav J.S."/>
            <person name="Pangilinan J."/>
            <person name="Larsson K.H."/>
            <person name="Matsuura K."/>
            <person name="Barry K."/>
            <person name="Labutti K."/>
            <person name="Kuo R."/>
            <person name="Ohm R.A."/>
            <person name="Bhattacharya S.S."/>
            <person name="Shirouzu T."/>
            <person name="Yoshinaga Y."/>
            <person name="Martin F.M."/>
            <person name="Grigoriev I.V."/>
            <person name="Hibbett D.S."/>
        </authorList>
    </citation>
    <scope>NUCLEOTIDE SEQUENCE [LARGE SCALE GENOMIC DNA]</scope>
    <source>
        <strain evidence="1 2">HHB12029</strain>
    </source>
</reference>